<evidence type="ECO:0000313" key="2">
    <source>
        <dbReference type="Proteomes" id="UP001595530"/>
    </source>
</evidence>
<gene>
    <name evidence="1" type="ORF">ACFOFO_20610</name>
</gene>
<dbReference type="Proteomes" id="UP001595530">
    <property type="component" value="Unassembled WGS sequence"/>
</dbReference>
<dbReference type="RefSeq" id="WP_390332660.1">
    <property type="nucleotide sequence ID" value="NZ_JBHRTP010000072.1"/>
</dbReference>
<name>A0ABV7F8V2_9BURK</name>
<organism evidence="1 2">
    <name type="scientific">Undibacterium arcticum</name>
    <dbReference type="NCBI Taxonomy" id="1762892"/>
    <lineage>
        <taxon>Bacteria</taxon>
        <taxon>Pseudomonadati</taxon>
        <taxon>Pseudomonadota</taxon>
        <taxon>Betaproteobacteria</taxon>
        <taxon>Burkholderiales</taxon>
        <taxon>Oxalobacteraceae</taxon>
        <taxon>Undibacterium</taxon>
    </lineage>
</organism>
<dbReference type="InterPro" id="IPR029044">
    <property type="entry name" value="Nucleotide-diphossugar_trans"/>
</dbReference>
<sequence>MIHVVARSKEHGDAFMRSHPTLAAEITIWTGQRSYFELLNDLIQMNAQPYVCVVHDDVLLCADFGSSIKNLVHQLDRDWPNWGLAGNAALLSMRVGYSATDVVRYVSDPHGGPNLAGYILPAQSIDGNVMLLNLRAMREARINLPSFDGFQLYDIILSIETIAAGLGVYAAPQLACWHGSKGNQGEFDREKSTDAFNEYLLIRLRNRSINTLNGPISIQLGKANPLARAGIDLDMDSLRTATRGRYKKKVAIVTRTQFARLSLLSHTLDSVGAFIAAAGSSTEFRSYVVTDNDLIAPEWVSRRSTVLRADLQHGGDSRYQLVRFAAENIEAEYFWFVDDDDWILPNEAERLGLVVSASSRSSIIFVDCQRFDEKPFPSKAAEDVSSYRSVEGHYFGAKHFLASLSGQNHTPFCGVLLDRSVLLAIPPRIYDTVTYFEDYMTTLHALLVQNCFPIVIDKLFVGMSLRESGNTANETDRSIWNKSMSELVFHLVNSPESSHMLSLPSNAQIEAEVSSLRAHLAERDGQIADINQAVVEREGQIASLNQAVAGRDDQIAALHSSIAALHSSNSWRITKPLRFVSRLFNGKGKK</sequence>
<keyword evidence="2" id="KW-1185">Reference proteome</keyword>
<reference evidence="2" key="1">
    <citation type="journal article" date="2019" name="Int. J. Syst. Evol. Microbiol.">
        <title>The Global Catalogue of Microorganisms (GCM) 10K type strain sequencing project: providing services to taxonomists for standard genome sequencing and annotation.</title>
        <authorList>
            <consortium name="The Broad Institute Genomics Platform"/>
            <consortium name="The Broad Institute Genome Sequencing Center for Infectious Disease"/>
            <person name="Wu L."/>
            <person name="Ma J."/>
        </authorList>
    </citation>
    <scope>NUCLEOTIDE SEQUENCE [LARGE SCALE GENOMIC DNA]</scope>
    <source>
        <strain evidence="2">KCTC 42986</strain>
    </source>
</reference>
<proteinExistence type="predicted"/>
<dbReference type="CDD" id="cd00761">
    <property type="entry name" value="Glyco_tranf_GTA_type"/>
    <property type="match status" value="1"/>
</dbReference>
<evidence type="ECO:0000313" key="1">
    <source>
        <dbReference type="EMBL" id="MFC3110335.1"/>
    </source>
</evidence>
<dbReference type="Gene3D" id="1.20.5.340">
    <property type="match status" value="1"/>
</dbReference>
<dbReference type="Gene3D" id="3.90.550.10">
    <property type="entry name" value="Spore Coat Polysaccharide Biosynthesis Protein SpsA, Chain A"/>
    <property type="match status" value="2"/>
</dbReference>
<protein>
    <recommendedName>
        <fullName evidence="3">Glycosyl transferase family 2</fullName>
    </recommendedName>
</protein>
<dbReference type="SUPFAM" id="SSF53448">
    <property type="entry name" value="Nucleotide-diphospho-sugar transferases"/>
    <property type="match status" value="1"/>
</dbReference>
<comment type="caution">
    <text evidence="1">The sequence shown here is derived from an EMBL/GenBank/DDBJ whole genome shotgun (WGS) entry which is preliminary data.</text>
</comment>
<evidence type="ECO:0008006" key="3">
    <source>
        <dbReference type="Google" id="ProtNLM"/>
    </source>
</evidence>
<accession>A0ABV7F8V2</accession>
<dbReference type="EMBL" id="JBHRTP010000072">
    <property type="protein sequence ID" value="MFC3110335.1"/>
    <property type="molecule type" value="Genomic_DNA"/>
</dbReference>